<dbReference type="PANTHER" id="PTHR11571:SF150">
    <property type="entry name" value="GLUTATHIONE S-TRANSFERASE"/>
    <property type="match status" value="1"/>
</dbReference>
<dbReference type="SUPFAM" id="SSF47616">
    <property type="entry name" value="GST C-terminal domain-like"/>
    <property type="match status" value="1"/>
</dbReference>
<dbReference type="PANTHER" id="PTHR11571">
    <property type="entry name" value="GLUTATHIONE S-TRANSFERASE"/>
    <property type="match status" value="1"/>
</dbReference>
<dbReference type="Gene3D" id="1.20.1050.10">
    <property type="match status" value="1"/>
</dbReference>
<dbReference type="InterPro" id="IPR050213">
    <property type="entry name" value="GST_superfamily"/>
</dbReference>
<dbReference type="InterPro" id="IPR040079">
    <property type="entry name" value="Glutathione_S-Trfase"/>
</dbReference>
<dbReference type="EMBL" id="LN734002">
    <property type="protein sequence ID" value="CEP19121.1"/>
    <property type="molecule type" value="Genomic_DNA"/>
</dbReference>
<sequence>MVSPADKLKNLELHYFTVVKGSTTMGRGEYVRLLLEDAGIDFKYIRHDAAEWGKLKQELLDKNIRAPTMPYITVDGEYFGKTVPIMRYISRKLGKYEGSNDKENQLLDAYSDIIMDWASRWAAALFSEDIPKATELYKGKQAPDAYKAFEEILSDTEGPYLLGKEISYADFLLYHIMEDDGSEINSESQPRLSRFKTEFEKRPNLAKYLATERK</sequence>
<dbReference type="Proteomes" id="UP000054107">
    <property type="component" value="Unassembled WGS sequence"/>
</dbReference>
<dbReference type="STRING" id="35722.A0A0B7NKH4"/>
<dbReference type="Gene3D" id="3.40.30.10">
    <property type="entry name" value="Glutaredoxin"/>
    <property type="match status" value="1"/>
</dbReference>
<dbReference type="InterPro" id="IPR004046">
    <property type="entry name" value="GST_C"/>
</dbReference>
<reference evidence="3 4" key="1">
    <citation type="submission" date="2014-09" db="EMBL/GenBank/DDBJ databases">
        <authorList>
            <person name="Ellenberger Sabrina"/>
        </authorList>
    </citation>
    <scope>NUCLEOTIDE SEQUENCE [LARGE SCALE GENOMIC DNA]</scope>
    <source>
        <strain evidence="3 4">CBS 412.66</strain>
    </source>
</reference>
<dbReference type="InterPro" id="IPR036282">
    <property type="entry name" value="Glutathione-S-Trfase_C_sf"/>
</dbReference>
<dbReference type="PROSITE" id="PS50404">
    <property type="entry name" value="GST_NTER"/>
    <property type="match status" value="1"/>
</dbReference>
<dbReference type="AlphaFoldDB" id="A0A0B7NKH4"/>
<protein>
    <recommendedName>
        <fullName evidence="5">Glutathione transferase</fullName>
    </recommendedName>
</protein>
<evidence type="ECO:0000259" key="2">
    <source>
        <dbReference type="PROSITE" id="PS50405"/>
    </source>
</evidence>
<evidence type="ECO:0008006" key="5">
    <source>
        <dbReference type="Google" id="ProtNLM"/>
    </source>
</evidence>
<evidence type="ECO:0000259" key="1">
    <source>
        <dbReference type="PROSITE" id="PS50404"/>
    </source>
</evidence>
<dbReference type="SFLD" id="SFLDS00019">
    <property type="entry name" value="Glutathione_Transferase_(cytos"/>
    <property type="match status" value="1"/>
</dbReference>
<evidence type="ECO:0000313" key="3">
    <source>
        <dbReference type="EMBL" id="CEP19121.1"/>
    </source>
</evidence>
<dbReference type="InterPro" id="IPR010987">
    <property type="entry name" value="Glutathione-S-Trfase_C-like"/>
</dbReference>
<name>A0A0B7NKH4_9FUNG</name>
<feature type="domain" description="GST N-terminal" evidence="1">
    <location>
        <begin position="15"/>
        <end position="97"/>
    </location>
</feature>
<proteinExistence type="predicted"/>
<dbReference type="InterPro" id="IPR004045">
    <property type="entry name" value="Glutathione_S-Trfase_N"/>
</dbReference>
<keyword evidence="4" id="KW-1185">Reference proteome</keyword>
<dbReference type="Pfam" id="PF14497">
    <property type="entry name" value="GST_C_3"/>
    <property type="match status" value="1"/>
</dbReference>
<dbReference type="InterPro" id="IPR036249">
    <property type="entry name" value="Thioredoxin-like_sf"/>
</dbReference>
<feature type="domain" description="GST C-terminal" evidence="2">
    <location>
        <begin position="100"/>
        <end position="214"/>
    </location>
</feature>
<dbReference type="SUPFAM" id="SSF52833">
    <property type="entry name" value="Thioredoxin-like"/>
    <property type="match status" value="1"/>
</dbReference>
<accession>A0A0B7NKH4</accession>
<dbReference type="OrthoDB" id="414243at2759"/>
<dbReference type="GO" id="GO:0006749">
    <property type="term" value="P:glutathione metabolic process"/>
    <property type="evidence" value="ECO:0007669"/>
    <property type="project" value="TreeGrafter"/>
</dbReference>
<dbReference type="PROSITE" id="PS50405">
    <property type="entry name" value="GST_CTER"/>
    <property type="match status" value="1"/>
</dbReference>
<organism evidence="3 4">
    <name type="scientific">Parasitella parasitica</name>
    <dbReference type="NCBI Taxonomy" id="35722"/>
    <lineage>
        <taxon>Eukaryota</taxon>
        <taxon>Fungi</taxon>
        <taxon>Fungi incertae sedis</taxon>
        <taxon>Mucoromycota</taxon>
        <taxon>Mucoromycotina</taxon>
        <taxon>Mucoromycetes</taxon>
        <taxon>Mucorales</taxon>
        <taxon>Mucorineae</taxon>
        <taxon>Mucoraceae</taxon>
        <taxon>Parasitella</taxon>
    </lineage>
</organism>
<dbReference type="CDD" id="cd03039">
    <property type="entry name" value="GST_N_Sigma_like"/>
    <property type="match status" value="1"/>
</dbReference>
<gene>
    <name evidence="3" type="primary">PARPA_13433.1 scaffold 46804</name>
</gene>
<evidence type="ECO:0000313" key="4">
    <source>
        <dbReference type="Proteomes" id="UP000054107"/>
    </source>
</evidence>
<dbReference type="GO" id="GO:0004364">
    <property type="term" value="F:glutathione transferase activity"/>
    <property type="evidence" value="ECO:0007669"/>
    <property type="project" value="TreeGrafter"/>
</dbReference>